<dbReference type="Pfam" id="PF00583">
    <property type="entry name" value="Acetyltransf_1"/>
    <property type="match status" value="2"/>
</dbReference>
<dbReference type="GO" id="GO:0016747">
    <property type="term" value="F:acyltransferase activity, transferring groups other than amino-acyl groups"/>
    <property type="evidence" value="ECO:0007669"/>
    <property type="project" value="InterPro"/>
</dbReference>
<reference evidence="4" key="1">
    <citation type="submission" date="2020-02" db="EMBL/GenBank/DDBJ databases">
        <authorList>
            <person name="Meier V. D."/>
        </authorList>
    </citation>
    <scope>NUCLEOTIDE SEQUENCE</scope>
    <source>
        <strain evidence="4">AVDCRST_MAG34</strain>
    </source>
</reference>
<dbReference type="AlphaFoldDB" id="A0A6J4MDA4"/>
<organism evidence="4">
    <name type="scientific">uncultured Nocardioidaceae bacterium</name>
    <dbReference type="NCBI Taxonomy" id="253824"/>
    <lineage>
        <taxon>Bacteria</taxon>
        <taxon>Bacillati</taxon>
        <taxon>Actinomycetota</taxon>
        <taxon>Actinomycetes</taxon>
        <taxon>Propionibacteriales</taxon>
        <taxon>Nocardioidaceae</taxon>
        <taxon>environmental samples</taxon>
    </lineage>
</organism>
<protein>
    <submittedName>
        <fullName evidence="4">Acetyltransferase, GNAT family</fullName>
    </submittedName>
</protein>
<dbReference type="EMBL" id="CADCUI010000047">
    <property type="protein sequence ID" value="CAA9354671.1"/>
    <property type="molecule type" value="Genomic_DNA"/>
</dbReference>
<proteinExistence type="predicted"/>
<dbReference type="InterPro" id="IPR050832">
    <property type="entry name" value="Bact_Acetyltransf"/>
</dbReference>
<keyword evidence="1 4" id="KW-0808">Transferase</keyword>
<evidence type="ECO:0000313" key="4">
    <source>
        <dbReference type="EMBL" id="CAA9354671.1"/>
    </source>
</evidence>
<feature type="domain" description="N-acetyltransferase" evidence="3">
    <location>
        <begin position="204"/>
        <end position="345"/>
    </location>
</feature>
<dbReference type="InterPro" id="IPR000182">
    <property type="entry name" value="GNAT_dom"/>
</dbReference>
<dbReference type="PROSITE" id="PS51186">
    <property type="entry name" value="GNAT"/>
    <property type="match status" value="2"/>
</dbReference>
<evidence type="ECO:0000256" key="2">
    <source>
        <dbReference type="ARBA" id="ARBA00023315"/>
    </source>
</evidence>
<dbReference type="InterPro" id="IPR016181">
    <property type="entry name" value="Acyl_CoA_acyltransferase"/>
</dbReference>
<dbReference type="SUPFAM" id="SSF55729">
    <property type="entry name" value="Acyl-CoA N-acyltransferases (Nat)"/>
    <property type="match status" value="2"/>
</dbReference>
<feature type="domain" description="N-acetyltransferase" evidence="3">
    <location>
        <begin position="4"/>
        <end position="173"/>
    </location>
</feature>
<evidence type="ECO:0000259" key="3">
    <source>
        <dbReference type="PROSITE" id="PS51186"/>
    </source>
</evidence>
<dbReference type="Gene3D" id="3.40.630.30">
    <property type="match status" value="1"/>
</dbReference>
<accession>A0A6J4MDA4</accession>
<gene>
    <name evidence="4" type="ORF">AVDCRST_MAG34-1984</name>
</gene>
<sequence length="345" mass="37995">MDDLEIRVIDPFDEAQLRAWVEVYRLAEECERPFATPWAYEELRAQVQAPPVARELVSLVGVLGGRVVATGGLGLNLKDNLDTADVLVHTHPDEHRKGFARRLLAWLENEAAARGRSVAVASLDYPYASGPAGGGAPNVELFRSAGYTPALEEVQRSLAVPVDEALLEELAAECRPHHGDYSFASWVGHCPDEHVESYGRLIGTLVTEAPSGDLVVEEEVYDAARVRHEEELSRQSGRSRYVTVALDRTGEVVAYTEIVVPRHDPGKAFQWGTLVHPAHRGHRLGLAVKVANQAALQRQHHDVTRVITWNAEVNDHMIEVNERLGYVPSGRSAQWQKRLAGGGPA</sequence>
<dbReference type="PANTHER" id="PTHR43877">
    <property type="entry name" value="AMINOALKYLPHOSPHONATE N-ACETYLTRANSFERASE-RELATED-RELATED"/>
    <property type="match status" value="1"/>
</dbReference>
<keyword evidence="2" id="KW-0012">Acyltransferase</keyword>
<dbReference type="CDD" id="cd04301">
    <property type="entry name" value="NAT_SF"/>
    <property type="match status" value="1"/>
</dbReference>
<evidence type="ECO:0000256" key="1">
    <source>
        <dbReference type="ARBA" id="ARBA00022679"/>
    </source>
</evidence>
<name>A0A6J4MDA4_9ACTN</name>